<feature type="domain" description="Calpain catalytic" evidence="8">
    <location>
        <begin position="352"/>
        <end position="514"/>
    </location>
</feature>
<dbReference type="EMBL" id="LT554414">
    <property type="protein sequence ID" value="SAM04652.1"/>
    <property type="molecule type" value="Genomic_DNA"/>
</dbReference>
<keyword evidence="10" id="KW-1185">Reference proteome</keyword>
<evidence type="ECO:0000256" key="3">
    <source>
        <dbReference type="ARBA" id="ARBA00022801"/>
    </source>
</evidence>
<proteinExistence type="inferred from homology"/>
<feature type="active site" evidence="5">
    <location>
        <position position="407"/>
    </location>
</feature>
<dbReference type="SMART" id="SM00230">
    <property type="entry name" value="CysPc"/>
    <property type="match status" value="1"/>
</dbReference>
<dbReference type="PROSITE" id="PS50203">
    <property type="entry name" value="CALPAIN_CAT"/>
    <property type="match status" value="1"/>
</dbReference>
<dbReference type="Pfam" id="PF00648">
    <property type="entry name" value="Peptidase_C2"/>
    <property type="match status" value="1"/>
</dbReference>
<dbReference type="InterPro" id="IPR038765">
    <property type="entry name" value="Papain-like_cys_pep_sf"/>
</dbReference>
<protein>
    <recommendedName>
        <fullName evidence="8">Calpain catalytic domain-containing protein</fullName>
    </recommendedName>
</protein>
<dbReference type="InterPro" id="IPR001300">
    <property type="entry name" value="Peptidase_C2_calpain_cat"/>
</dbReference>
<evidence type="ECO:0000256" key="5">
    <source>
        <dbReference type="PIRSR" id="PIRSR622684-1"/>
    </source>
</evidence>
<organism evidence="9">
    <name type="scientific">Absidia glauca</name>
    <name type="common">Pin mould</name>
    <dbReference type="NCBI Taxonomy" id="4829"/>
    <lineage>
        <taxon>Eukaryota</taxon>
        <taxon>Fungi</taxon>
        <taxon>Fungi incertae sedis</taxon>
        <taxon>Mucoromycota</taxon>
        <taxon>Mucoromycotina</taxon>
        <taxon>Mucoromycetes</taxon>
        <taxon>Mucorales</taxon>
        <taxon>Cunninghamellaceae</taxon>
        <taxon>Absidia</taxon>
    </lineage>
</organism>
<name>A0A163TGR6_ABSGL</name>
<dbReference type="InterPro" id="IPR022684">
    <property type="entry name" value="Calpain_cysteine_protease"/>
</dbReference>
<accession>A0A163TGR6</accession>
<feature type="compositionally biased region" description="Low complexity" evidence="7">
    <location>
        <begin position="247"/>
        <end position="265"/>
    </location>
</feature>
<comment type="similarity">
    <text evidence="1">Belongs to the peptidase C2 family. PalB/RIM13 subfamily.</text>
</comment>
<keyword evidence="4" id="KW-0788">Thiol protease</keyword>
<sequence length="514" mass="57398">MVKQQLSTVCLALDSCVVSLLTPAFSIAREAVQLDSEGKYIEAIPAYHRVLKIFETILQSECAGASGHINREQLLQKSNEYLHRTKQLDRYSGAATKTTTHPDASHFTIHSPFNNNARPPTASTTNLYDAAQRVDTNTDNDGNDSDDNDENFERSEIDIAIEKGQFSMGQGELNEDREYLDNALMYYSDAASWYLKTFKALDNEHGSKTKMRQHFLDALERAENMKALQQTNLHQSTALLSVQPEKPSSLRSRSPSCSSVNTNSSKMTTYIDTNASPSSSFQTHRRTSSTTASSVKSPQLQSTALTPPPNPTDDISTQRLSTTEIEVLKITSNVNNRLFLPWMDESDLKECFSYPDTFLDMDGSLQLSEKQLSKFGAWKRPSDFMKHPQLIRLISSTSIIQDIVTDCSFVASLCVAAAYERKFGKQLITSCIYPQNKQGIPCYNPSGKYVIKLVYNGIARKVVVDDLLPISREGTLMCTFSTNKEEIWSSIIEKAYMKLMGGYDFPGSNSGIDL</sequence>
<evidence type="ECO:0000256" key="4">
    <source>
        <dbReference type="ARBA" id="ARBA00022807"/>
    </source>
</evidence>
<dbReference type="InParanoid" id="A0A163TGR6"/>
<dbReference type="InterPro" id="IPR007330">
    <property type="entry name" value="MIT_dom"/>
</dbReference>
<evidence type="ECO:0000256" key="1">
    <source>
        <dbReference type="ARBA" id="ARBA00010193"/>
    </source>
</evidence>
<dbReference type="PANTHER" id="PTHR46143:SF1">
    <property type="entry name" value="CALPAIN-7"/>
    <property type="match status" value="1"/>
</dbReference>
<dbReference type="Proteomes" id="UP000078561">
    <property type="component" value="Unassembled WGS sequence"/>
</dbReference>
<dbReference type="InterPro" id="IPR051297">
    <property type="entry name" value="PalB/RIM13"/>
</dbReference>
<feature type="compositionally biased region" description="Polar residues" evidence="7">
    <location>
        <begin position="111"/>
        <end position="123"/>
    </location>
</feature>
<dbReference type="SUPFAM" id="SSF54001">
    <property type="entry name" value="Cysteine proteinases"/>
    <property type="match status" value="1"/>
</dbReference>
<dbReference type="OrthoDB" id="167576at2759"/>
<feature type="region of interest" description="Disordered" evidence="7">
    <location>
        <begin position="241"/>
        <end position="318"/>
    </location>
</feature>
<evidence type="ECO:0000256" key="7">
    <source>
        <dbReference type="SAM" id="MobiDB-lite"/>
    </source>
</evidence>
<evidence type="ECO:0000256" key="2">
    <source>
        <dbReference type="ARBA" id="ARBA00022670"/>
    </source>
</evidence>
<dbReference type="Gene3D" id="1.20.58.80">
    <property type="entry name" value="Phosphotransferase system, lactose/cellobiose-type IIA subunit"/>
    <property type="match status" value="2"/>
</dbReference>
<comment type="caution">
    <text evidence="6">Lacks conserved residue(s) required for the propagation of feature annotation.</text>
</comment>
<feature type="compositionally biased region" description="Polar residues" evidence="7">
    <location>
        <begin position="266"/>
        <end position="282"/>
    </location>
</feature>
<dbReference type="GO" id="GO:0006508">
    <property type="term" value="P:proteolysis"/>
    <property type="evidence" value="ECO:0007669"/>
    <property type="project" value="UniProtKB-KW"/>
</dbReference>
<evidence type="ECO:0000313" key="10">
    <source>
        <dbReference type="Proteomes" id="UP000078561"/>
    </source>
</evidence>
<dbReference type="PANTHER" id="PTHR46143">
    <property type="entry name" value="CALPAIN-7"/>
    <property type="match status" value="1"/>
</dbReference>
<dbReference type="STRING" id="4829.A0A163TGR6"/>
<dbReference type="AlphaFoldDB" id="A0A163TGR6"/>
<gene>
    <name evidence="9" type="primary">ABSGL_10518.1 scaffold 12026</name>
</gene>
<keyword evidence="3" id="KW-0378">Hydrolase</keyword>
<feature type="compositionally biased region" description="Polar residues" evidence="7">
    <location>
        <begin position="295"/>
        <end position="305"/>
    </location>
</feature>
<reference evidence="9" key="1">
    <citation type="submission" date="2016-04" db="EMBL/GenBank/DDBJ databases">
        <authorList>
            <person name="Evans L.H."/>
            <person name="Alamgir A."/>
            <person name="Owens N."/>
            <person name="Weber N.D."/>
            <person name="Virtaneva K."/>
            <person name="Barbian K."/>
            <person name="Babar A."/>
            <person name="Rosenke K."/>
        </authorList>
    </citation>
    <scope>NUCLEOTIDE SEQUENCE [LARGE SCALE GENOMIC DNA]</scope>
    <source>
        <strain evidence="9">CBS 101.48</strain>
    </source>
</reference>
<evidence type="ECO:0000256" key="6">
    <source>
        <dbReference type="PROSITE-ProRule" id="PRU00239"/>
    </source>
</evidence>
<dbReference type="GO" id="GO:0004198">
    <property type="term" value="F:calcium-dependent cysteine-type endopeptidase activity"/>
    <property type="evidence" value="ECO:0007669"/>
    <property type="project" value="InterPro"/>
</dbReference>
<evidence type="ECO:0000259" key="8">
    <source>
        <dbReference type="PROSITE" id="PS50203"/>
    </source>
</evidence>
<dbReference type="Pfam" id="PF04212">
    <property type="entry name" value="MIT"/>
    <property type="match status" value="1"/>
</dbReference>
<evidence type="ECO:0000313" key="9">
    <source>
        <dbReference type="EMBL" id="SAM04652.1"/>
    </source>
</evidence>
<dbReference type="InterPro" id="IPR036181">
    <property type="entry name" value="MIT_dom_sf"/>
</dbReference>
<dbReference type="SUPFAM" id="SSF116846">
    <property type="entry name" value="MIT domain"/>
    <property type="match status" value="2"/>
</dbReference>
<keyword evidence="2" id="KW-0645">Protease</keyword>
<feature type="region of interest" description="Disordered" evidence="7">
    <location>
        <begin position="96"/>
        <end position="123"/>
    </location>
</feature>
<dbReference type="PRINTS" id="PR00704">
    <property type="entry name" value="CALPAIN"/>
</dbReference>